<evidence type="ECO:0000313" key="2">
    <source>
        <dbReference type="Proteomes" id="UP001139721"/>
    </source>
</evidence>
<reference evidence="1" key="1">
    <citation type="submission" date="2021-11" db="EMBL/GenBank/DDBJ databases">
        <title>Legionella maioricencis sp. nov., a new species isolated from hot water samples in Mallorca.</title>
        <authorList>
            <person name="Crespi S."/>
            <person name="Drasar V."/>
            <person name="Salva-Serra F."/>
            <person name="Jaen-Luchoro D."/>
            <person name="Pineiro-Iglesias B."/>
            <person name="Aliaga F."/>
            <person name="Fernandez-Juarez V."/>
            <person name="Coll G."/>
            <person name="Moore E.R.B."/>
            <person name="Bennasar-Figueras A."/>
        </authorList>
    </citation>
    <scope>NUCLEOTIDE SEQUENCE</scope>
    <source>
        <strain evidence="1">HCPI-6</strain>
    </source>
</reference>
<dbReference type="Proteomes" id="UP001139721">
    <property type="component" value="Unassembled WGS sequence"/>
</dbReference>
<accession>A0A9X2D302</accession>
<comment type="caution">
    <text evidence="1">The sequence shown here is derived from an EMBL/GenBank/DDBJ whole genome shotgun (WGS) entry which is preliminary data.</text>
</comment>
<name>A0A9X2D302_9GAMM</name>
<dbReference type="AlphaFoldDB" id="A0A9X2D302"/>
<organism evidence="1 2">
    <name type="scientific">Legionella maioricensis</name>
    <dbReference type="NCBI Taxonomy" id="2896528"/>
    <lineage>
        <taxon>Bacteria</taxon>
        <taxon>Pseudomonadati</taxon>
        <taxon>Pseudomonadota</taxon>
        <taxon>Gammaproteobacteria</taxon>
        <taxon>Legionellales</taxon>
        <taxon>Legionellaceae</taxon>
        <taxon>Legionella</taxon>
    </lineage>
</organism>
<dbReference type="RefSeq" id="WP_250420651.1">
    <property type="nucleotide sequence ID" value="NZ_JAJKBJ010000037.1"/>
</dbReference>
<evidence type="ECO:0000313" key="1">
    <source>
        <dbReference type="EMBL" id="MCL9685750.1"/>
    </source>
</evidence>
<sequence length="549" mass="62517">MSNEIGNIIPNIFERKRILMNSGIQRNPFFILNVNVRDDRKKIVQLTEEKSLEFDHYLCQKARSDLTHPRNRLSAELAWLSGVSPGKASLLIEQLLSDPMSIRSESGIPVLAHINLLASVFYAIDIKDDSEDVSEFILQFVYLIDQIKIEDVMRDINEDRLISGFPKILKQEQIVEVLAEQNQYYKTVIKDGLNRLDPLSLIKVITSIVSKSTNDGEIHAPSLIDELIDSYEIECKEFLQEEEENITQLIKVAKESKIANKNLIGPILDKLETVVMNWSRVIYPILISAKSRGLENESINKIAYLLLHCAAELGTTDCVNRINFLVKGVYSNSNEIMQLIQKIEEEKQNEEIEFEREISYQAEIGLINKTILSISPDGIIWKNQHYALDAITRIRWGGVKNSINGIPTGTNYTIAFGDNNSEAIINLRRREIYSTFIDKLWRAVGVRLSIDLLHSLKGGKEFKWGNSIIKDDGITIYKTKFFGGSELISCSWDQVNVWSSDGNFCIGMKNSKNTFVTLSYANESNIHVLERVIDYAFTKPEMKLLSDVL</sequence>
<proteinExistence type="predicted"/>
<gene>
    <name evidence="1" type="ORF">LOX96_16740</name>
</gene>
<keyword evidence="2" id="KW-1185">Reference proteome</keyword>
<protein>
    <submittedName>
        <fullName evidence="1">Uncharacterized protein</fullName>
    </submittedName>
</protein>
<dbReference type="EMBL" id="JAJKBJ010000037">
    <property type="protein sequence ID" value="MCL9685750.1"/>
    <property type="molecule type" value="Genomic_DNA"/>
</dbReference>